<dbReference type="EMBL" id="FTMN01000010">
    <property type="protein sequence ID" value="SIQ88979.1"/>
    <property type="molecule type" value="Genomic_DNA"/>
</dbReference>
<organism evidence="4 5">
    <name type="scientific">Marinobacterium stanieri</name>
    <dbReference type="NCBI Taxonomy" id="49186"/>
    <lineage>
        <taxon>Bacteria</taxon>
        <taxon>Pseudomonadati</taxon>
        <taxon>Pseudomonadota</taxon>
        <taxon>Gammaproteobacteria</taxon>
        <taxon>Oceanospirillales</taxon>
        <taxon>Oceanospirillaceae</taxon>
        <taxon>Marinobacterium</taxon>
    </lineage>
</organism>
<evidence type="ECO:0000256" key="2">
    <source>
        <dbReference type="ARBA" id="ARBA00023027"/>
    </source>
</evidence>
<dbReference type="SUPFAM" id="SSF51735">
    <property type="entry name" value="NAD(P)-binding Rossmann-fold domains"/>
    <property type="match status" value="1"/>
</dbReference>
<proteinExistence type="predicted"/>
<reference evidence="4 5" key="1">
    <citation type="submission" date="2017-01" db="EMBL/GenBank/DDBJ databases">
        <authorList>
            <person name="Mah S.A."/>
            <person name="Swanson W.J."/>
            <person name="Moy G.W."/>
            <person name="Vacquier V.D."/>
        </authorList>
    </citation>
    <scope>NUCLEOTIDE SEQUENCE [LARGE SCALE GENOMIC DNA]</scope>
    <source>
        <strain evidence="4 5">DSM 7027</strain>
    </source>
</reference>
<dbReference type="Gene3D" id="3.40.50.720">
    <property type="entry name" value="NAD(P)-binding Rossmann-like Domain"/>
    <property type="match status" value="2"/>
</dbReference>
<keyword evidence="5" id="KW-1185">Reference proteome</keyword>
<dbReference type="CDD" id="cd12164">
    <property type="entry name" value="GDH_like_2"/>
    <property type="match status" value="1"/>
</dbReference>
<keyword evidence="1" id="KW-0560">Oxidoreductase</keyword>
<dbReference type="GO" id="GO:0051287">
    <property type="term" value="F:NAD binding"/>
    <property type="evidence" value="ECO:0007669"/>
    <property type="project" value="InterPro"/>
</dbReference>
<name>A0A1N6WFR2_9GAMM</name>
<evidence type="ECO:0000313" key="4">
    <source>
        <dbReference type="EMBL" id="SIQ88979.1"/>
    </source>
</evidence>
<sequence length="309" mass="33968">MNLLLSAQGQDAQAWLQCLQARLPDANIRLWQADLPQQFQADYALVWKPPAELFDQQTQLKGIINLGAGVDALLPLPNLPENVPLLKLRDAGMARWMNDYIRYGVLHFTRDFDRYRQQQPRAQWQPYDIDPASAWPIAILGAGALGQQAASELATQGFPVRCWSRTRKQIDGVESYSGEAGLEACLSGARILINLLPHTPATRRLINSETLSRLDKSAALISCGRGEILDADAVLAALDEGQLRGALLDVFETEPLPANSPLWQHPGAIITPHIAAPTPVEEAATQIQSYIEQLEAGRVPQTVDPTLGY</sequence>
<evidence type="ECO:0000256" key="1">
    <source>
        <dbReference type="ARBA" id="ARBA00023002"/>
    </source>
</evidence>
<keyword evidence="4" id="KW-0670">Pyruvate</keyword>
<feature type="domain" description="D-isomer specific 2-hydroxyacid dehydrogenase NAD-binding" evidence="3">
    <location>
        <begin position="105"/>
        <end position="275"/>
    </location>
</feature>
<gene>
    <name evidence="4" type="ORF">SAMN05421647_110133</name>
</gene>
<accession>A0A1N6WFR2</accession>
<dbReference type="Pfam" id="PF02826">
    <property type="entry name" value="2-Hacid_dh_C"/>
    <property type="match status" value="1"/>
</dbReference>
<dbReference type="InterPro" id="IPR006140">
    <property type="entry name" value="D-isomer_DH_NAD-bd"/>
</dbReference>
<evidence type="ECO:0000313" key="5">
    <source>
        <dbReference type="Proteomes" id="UP000186895"/>
    </source>
</evidence>
<dbReference type="Proteomes" id="UP000186895">
    <property type="component" value="Unassembled WGS sequence"/>
</dbReference>
<dbReference type="RefSeq" id="WP_076465390.1">
    <property type="nucleotide sequence ID" value="NZ_FTMN01000010.1"/>
</dbReference>
<dbReference type="PANTHER" id="PTHR43333:SF1">
    <property type="entry name" value="D-ISOMER SPECIFIC 2-HYDROXYACID DEHYDROGENASE NAD-BINDING DOMAIN-CONTAINING PROTEIN"/>
    <property type="match status" value="1"/>
</dbReference>
<evidence type="ECO:0000259" key="3">
    <source>
        <dbReference type="Pfam" id="PF02826"/>
    </source>
</evidence>
<dbReference type="STRING" id="49186.SAMN05421647_110133"/>
<keyword evidence="2" id="KW-0520">NAD</keyword>
<dbReference type="PANTHER" id="PTHR43333">
    <property type="entry name" value="2-HACID_DH_C DOMAIN-CONTAINING PROTEIN"/>
    <property type="match status" value="1"/>
</dbReference>
<dbReference type="InterPro" id="IPR036291">
    <property type="entry name" value="NAD(P)-bd_dom_sf"/>
</dbReference>
<protein>
    <submittedName>
        <fullName evidence="4">Glyoxylate/hydroxypyruvate reductase A</fullName>
    </submittedName>
</protein>
<dbReference type="AlphaFoldDB" id="A0A1N6WFR2"/>
<dbReference type="eggNOG" id="COG0111">
    <property type="taxonomic scope" value="Bacteria"/>
</dbReference>
<dbReference type="GO" id="GO:0016491">
    <property type="term" value="F:oxidoreductase activity"/>
    <property type="evidence" value="ECO:0007669"/>
    <property type="project" value="UniProtKB-KW"/>
</dbReference>